<dbReference type="GeneID" id="78453558"/>
<dbReference type="NCBIfam" id="TIGR01764">
    <property type="entry name" value="excise"/>
    <property type="match status" value="1"/>
</dbReference>
<dbReference type="Pfam" id="PF12728">
    <property type="entry name" value="HTH_17"/>
    <property type="match status" value="1"/>
</dbReference>
<evidence type="ECO:0000313" key="3">
    <source>
        <dbReference type="Proteomes" id="UP000249008"/>
    </source>
</evidence>
<dbReference type="RefSeq" id="WP_005981407.1">
    <property type="nucleotide sequence ID" value="NZ_CABKNW010000005.1"/>
</dbReference>
<dbReference type="EMBL" id="LS483487">
    <property type="protein sequence ID" value="SQJ08946.1"/>
    <property type="molecule type" value="Genomic_DNA"/>
</dbReference>
<dbReference type="InterPro" id="IPR010093">
    <property type="entry name" value="SinI_DNA-bd"/>
</dbReference>
<dbReference type="Proteomes" id="UP000249008">
    <property type="component" value="Chromosome 1"/>
</dbReference>
<feature type="domain" description="Helix-turn-helix" evidence="1">
    <location>
        <begin position="5"/>
        <end position="57"/>
    </location>
</feature>
<dbReference type="GO" id="GO:0003677">
    <property type="term" value="F:DNA binding"/>
    <property type="evidence" value="ECO:0007669"/>
    <property type="project" value="InterPro"/>
</dbReference>
<sequence length="78" mass="8996">MKIIWLTATQAAKRLNVSLETVYNMCRDGRLGGRYSRGNGKSKGSWMIDKGSLELFEENTTFKSIYQDKKESGQRRLF</sequence>
<evidence type="ECO:0000313" key="2">
    <source>
        <dbReference type="EMBL" id="SQJ08946.1"/>
    </source>
</evidence>
<organism evidence="2 3">
    <name type="scientific">Fusobacterium ulcerans</name>
    <dbReference type="NCBI Taxonomy" id="861"/>
    <lineage>
        <taxon>Bacteria</taxon>
        <taxon>Fusobacteriati</taxon>
        <taxon>Fusobacteriota</taxon>
        <taxon>Fusobacteriia</taxon>
        <taxon>Fusobacteriales</taxon>
        <taxon>Fusobacteriaceae</taxon>
        <taxon>Fusobacterium</taxon>
    </lineage>
</organism>
<protein>
    <submittedName>
        <fullName evidence="2">DNA binding domain, excisionase family</fullName>
    </submittedName>
</protein>
<reference evidence="2 3" key="1">
    <citation type="submission" date="2018-06" db="EMBL/GenBank/DDBJ databases">
        <authorList>
            <consortium name="Pathogen Informatics"/>
            <person name="Doyle S."/>
        </authorList>
    </citation>
    <scope>NUCLEOTIDE SEQUENCE [LARGE SCALE GENOMIC DNA]</scope>
    <source>
        <strain evidence="2 3">NCTC12112</strain>
    </source>
</reference>
<accession>A0AAX2JE99</accession>
<gene>
    <name evidence="2" type="ORF">NCTC12112_02274</name>
</gene>
<dbReference type="KEGG" id="ful:C4N20_01975"/>
<name>A0AAX2JE99_9FUSO</name>
<dbReference type="InterPro" id="IPR041657">
    <property type="entry name" value="HTH_17"/>
</dbReference>
<dbReference type="AlphaFoldDB" id="A0AAX2JE99"/>
<evidence type="ECO:0000259" key="1">
    <source>
        <dbReference type="Pfam" id="PF12728"/>
    </source>
</evidence>
<proteinExistence type="predicted"/>